<dbReference type="Proteomes" id="UP000095003">
    <property type="component" value="Unassembled WGS sequence"/>
</dbReference>
<keyword evidence="1" id="KW-1133">Transmembrane helix</keyword>
<keyword evidence="1" id="KW-0812">Transmembrane</keyword>
<evidence type="ECO:0000313" key="2">
    <source>
        <dbReference type="EMBL" id="ODM10433.1"/>
    </source>
</evidence>
<comment type="caution">
    <text evidence="2">The sequence shown here is derived from an EMBL/GenBank/DDBJ whole genome shotgun (WGS) entry which is preliminary data.</text>
</comment>
<name>A0A1E3ANY8_9FIRM</name>
<feature type="transmembrane region" description="Helical" evidence="1">
    <location>
        <begin position="50"/>
        <end position="70"/>
    </location>
</feature>
<proteinExistence type="predicted"/>
<gene>
    <name evidence="2" type="ORF">BEH84_04806</name>
</gene>
<keyword evidence="1" id="KW-0472">Membrane</keyword>
<feature type="transmembrane region" description="Helical" evidence="1">
    <location>
        <begin position="21"/>
        <end position="38"/>
    </location>
</feature>
<evidence type="ECO:0000256" key="1">
    <source>
        <dbReference type="SAM" id="Phobius"/>
    </source>
</evidence>
<accession>A0A1E3ANY8</accession>
<evidence type="ECO:0000313" key="3">
    <source>
        <dbReference type="Proteomes" id="UP000095003"/>
    </source>
</evidence>
<dbReference type="AlphaFoldDB" id="A0A1E3ANY8"/>
<protein>
    <submittedName>
        <fullName evidence="2">Uncharacterized protein</fullName>
    </submittedName>
</protein>
<dbReference type="GeneID" id="93301578"/>
<sequence length="240" mass="26646">MNQDIAEDKIKCEKLKLHIRYIIFMCAACVTLVVILSFCEDTMFKNCVSVASTVTSIILSVIAIILSVTGERTTNEIRNKVSDSVGQLEACTTKSSGLAEELTATLQQLNQLYSNINEKILNPMHLSEEGLKSHITQNEDFSVFEKDYIEKKAESISGFLNVLPIQTRQGVKNALKFMQIEMQEKHNSIKPEDIMNHLLSNGVNANLATLVVGLTLGYLSSGALNYDGLEIILEKINSEE</sequence>
<organism evidence="2 3">
    <name type="scientific">Eisenbergiella tayi</name>
    <dbReference type="NCBI Taxonomy" id="1432052"/>
    <lineage>
        <taxon>Bacteria</taxon>
        <taxon>Bacillati</taxon>
        <taxon>Bacillota</taxon>
        <taxon>Clostridia</taxon>
        <taxon>Lachnospirales</taxon>
        <taxon>Lachnospiraceae</taxon>
        <taxon>Eisenbergiella</taxon>
    </lineage>
</organism>
<dbReference type="RefSeq" id="WP_069158583.1">
    <property type="nucleotide sequence ID" value="NZ_JBKXXQ010000028.1"/>
</dbReference>
<reference evidence="2 3" key="1">
    <citation type="submission" date="2016-07" db="EMBL/GenBank/DDBJ databases">
        <title>Characterization of isolates of Eisenbergiella tayi derived from blood cultures, using whole genome sequencing.</title>
        <authorList>
            <person name="Burdz T."/>
            <person name="Wiebe D."/>
            <person name="Huynh C."/>
            <person name="Bernard K."/>
        </authorList>
    </citation>
    <scope>NUCLEOTIDE SEQUENCE [LARGE SCALE GENOMIC DNA]</scope>
    <source>
        <strain evidence="2 3">NML 120489</strain>
    </source>
</reference>
<dbReference type="EMBL" id="MCGI01000004">
    <property type="protein sequence ID" value="ODM10433.1"/>
    <property type="molecule type" value="Genomic_DNA"/>
</dbReference>